<protein>
    <recommendedName>
        <fullName evidence="3">Sulfotransferase domain-containing protein</fullName>
    </recommendedName>
</protein>
<name>A0A7S3RQZ3_EMIHU</name>
<dbReference type="EMBL" id="HBIR01009193">
    <property type="protein sequence ID" value="CAE0532210.1"/>
    <property type="molecule type" value="Transcribed_RNA"/>
</dbReference>
<dbReference type="AlphaFoldDB" id="A0A7S3RQZ3"/>
<sequence length="314" mass="34769">MAWQRTPHNRTADHRPHATGTSNIHKRQTGHVRQTCTSNLPGTVPICHTQKVMLLHFSKASGSAVCRLAQAAGCSTWARGSSNCGSRERQYGDGPWWIPVSHAQTEWERLNFAYPDAIRRMRSGRYSCSQRLAKAPQFHAVESTLPGGVPCPGFFTLAMLRPPLERMVSHSFELARWGLVRPRKQGFCSNYSHMRRLAPAVYDNYYHRVLLGERVLGLPPGAITSAHLAEAKRVLSSLQLVLLSNDASTPATLQRATGIANFTACRDTTRPAPCAMSDEDSERARRDNAHDLALYAYAERLAAQHVAKWGAGMG</sequence>
<proteinExistence type="predicted"/>
<feature type="region of interest" description="Disordered" evidence="1">
    <location>
        <begin position="1"/>
        <end position="32"/>
    </location>
</feature>
<gene>
    <name evidence="2" type="ORF">EHUX00137_LOCUS6373</name>
</gene>
<evidence type="ECO:0000256" key="1">
    <source>
        <dbReference type="SAM" id="MobiDB-lite"/>
    </source>
</evidence>
<accession>A0A7S3RQZ3</accession>
<reference evidence="2" key="1">
    <citation type="submission" date="2021-01" db="EMBL/GenBank/DDBJ databases">
        <authorList>
            <person name="Corre E."/>
            <person name="Pelletier E."/>
            <person name="Niang G."/>
            <person name="Scheremetjew M."/>
            <person name="Finn R."/>
            <person name="Kale V."/>
            <person name="Holt S."/>
            <person name="Cochrane G."/>
            <person name="Meng A."/>
            <person name="Brown T."/>
            <person name="Cohen L."/>
        </authorList>
    </citation>
    <scope>NUCLEOTIDE SEQUENCE</scope>
    <source>
        <strain evidence="2">379</strain>
    </source>
</reference>
<evidence type="ECO:0000313" key="2">
    <source>
        <dbReference type="EMBL" id="CAE0532210.1"/>
    </source>
</evidence>
<evidence type="ECO:0008006" key="3">
    <source>
        <dbReference type="Google" id="ProtNLM"/>
    </source>
</evidence>
<organism evidence="2">
    <name type="scientific">Emiliania huxleyi</name>
    <name type="common">Coccolithophore</name>
    <name type="synonym">Pontosphaera huxleyi</name>
    <dbReference type="NCBI Taxonomy" id="2903"/>
    <lineage>
        <taxon>Eukaryota</taxon>
        <taxon>Haptista</taxon>
        <taxon>Haptophyta</taxon>
        <taxon>Prymnesiophyceae</taxon>
        <taxon>Isochrysidales</taxon>
        <taxon>Noelaerhabdaceae</taxon>
        <taxon>Emiliania</taxon>
    </lineage>
</organism>